<accession>A0AAV5HWP6</accession>
<dbReference type="Proteomes" id="UP001054252">
    <property type="component" value="Unassembled WGS sequence"/>
</dbReference>
<evidence type="ECO:0000313" key="1">
    <source>
        <dbReference type="EMBL" id="GKU90541.1"/>
    </source>
</evidence>
<reference evidence="1 2" key="1">
    <citation type="journal article" date="2021" name="Commun. Biol.">
        <title>The genome of Shorea leprosula (Dipterocarpaceae) highlights the ecological relevance of drought in aseasonal tropical rainforests.</title>
        <authorList>
            <person name="Ng K.K.S."/>
            <person name="Kobayashi M.J."/>
            <person name="Fawcett J.A."/>
            <person name="Hatakeyama M."/>
            <person name="Paape T."/>
            <person name="Ng C.H."/>
            <person name="Ang C.C."/>
            <person name="Tnah L.H."/>
            <person name="Lee C.T."/>
            <person name="Nishiyama T."/>
            <person name="Sese J."/>
            <person name="O'Brien M.J."/>
            <person name="Copetti D."/>
            <person name="Mohd Noor M.I."/>
            <person name="Ong R.C."/>
            <person name="Putra M."/>
            <person name="Sireger I.Z."/>
            <person name="Indrioko S."/>
            <person name="Kosugi Y."/>
            <person name="Izuno A."/>
            <person name="Isagi Y."/>
            <person name="Lee S.L."/>
            <person name="Shimizu K.K."/>
        </authorList>
    </citation>
    <scope>NUCLEOTIDE SEQUENCE [LARGE SCALE GENOMIC DNA]</scope>
    <source>
        <strain evidence="1">214</strain>
    </source>
</reference>
<dbReference type="AlphaFoldDB" id="A0AAV5HWP6"/>
<proteinExistence type="predicted"/>
<keyword evidence="2" id="KW-1185">Reference proteome</keyword>
<sequence length="100" mass="11662">MQELKEGEGEDEKEDDPVKKLSFDCQISDLPKLYDSAVLIFSAGESKLSWNQPRLEEAYLDLKWKRPLNLSIRCQYSFLEQIQYANVLSVCSYLIQHEDT</sequence>
<protein>
    <submittedName>
        <fullName evidence="1">Uncharacterized protein</fullName>
    </submittedName>
</protein>
<organism evidence="1 2">
    <name type="scientific">Rubroshorea leprosula</name>
    <dbReference type="NCBI Taxonomy" id="152421"/>
    <lineage>
        <taxon>Eukaryota</taxon>
        <taxon>Viridiplantae</taxon>
        <taxon>Streptophyta</taxon>
        <taxon>Embryophyta</taxon>
        <taxon>Tracheophyta</taxon>
        <taxon>Spermatophyta</taxon>
        <taxon>Magnoliopsida</taxon>
        <taxon>eudicotyledons</taxon>
        <taxon>Gunneridae</taxon>
        <taxon>Pentapetalae</taxon>
        <taxon>rosids</taxon>
        <taxon>malvids</taxon>
        <taxon>Malvales</taxon>
        <taxon>Dipterocarpaceae</taxon>
        <taxon>Rubroshorea</taxon>
    </lineage>
</organism>
<name>A0AAV5HWP6_9ROSI</name>
<evidence type="ECO:0000313" key="2">
    <source>
        <dbReference type="Proteomes" id="UP001054252"/>
    </source>
</evidence>
<comment type="caution">
    <text evidence="1">The sequence shown here is derived from an EMBL/GenBank/DDBJ whole genome shotgun (WGS) entry which is preliminary data.</text>
</comment>
<dbReference type="EMBL" id="BPVZ01000004">
    <property type="protein sequence ID" value="GKU90541.1"/>
    <property type="molecule type" value="Genomic_DNA"/>
</dbReference>
<gene>
    <name evidence="1" type="ORF">SLEP1_g4526</name>
</gene>